<dbReference type="GO" id="GO:0042171">
    <property type="term" value="F:lysophosphatidic acid acyltransferase activity"/>
    <property type="evidence" value="ECO:0007669"/>
    <property type="project" value="TreeGrafter"/>
</dbReference>
<feature type="signal peptide" evidence="2">
    <location>
        <begin position="1"/>
        <end position="21"/>
    </location>
</feature>
<protein>
    <recommendedName>
        <fullName evidence="3">AB hydrolase-1 domain-containing protein</fullName>
    </recommendedName>
</protein>
<keyword evidence="5" id="KW-1185">Reference proteome</keyword>
<name>A0A024G6R7_9STRA</name>
<dbReference type="InterPro" id="IPR000073">
    <property type="entry name" value="AB_hydrolase_1"/>
</dbReference>
<feature type="domain" description="AB hydrolase-1" evidence="3">
    <location>
        <begin position="78"/>
        <end position="347"/>
    </location>
</feature>
<dbReference type="Proteomes" id="UP000053237">
    <property type="component" value="Unassembled WGS sequence"/>
</dbReference>
<dbReference type="PANTHER" id="PTHR42886:SF29">
    <property type="entry name" value="PUMMELIG, ISOFORM A"/>
    <property type="match status" value="1"/>
</dbReference>
<feature type="chain" id="PRO_5001532266" description="AB hydrolase-1 domain-containing protein" evidence="2">
    <location>
        <begin position="22"/>
        <end position="359"/>
    </location>
</feature>
<dbReference type="InParanoid" id="A0A024G6R7"/>
<comment type="caution">
    <text evidence="4">The sequence shown here is derived from an EMBL/GenBank/DDBJ whole genome shotgun (WGS) entry which is preliminary data.</text>
</comment>
<evidence type="ECO:0000313" key="4">
    <source>
        <dbReference type="EMBL" id="CCI42566.1"/>
    </source>
</evidence>
<dbReference type="GO" id="GO:0052689">
    <property type="term" value="F:carboxylic ester hydrolase activity"/>
    <property type="evidence" value="ECO:0007669"/>
    <property type="project" value="TreeGrafter"/>
</dbReference>
<dbReference type="PANTHER" id="PTHR42886">
    <property type="entry name" value="RE40534P-RELATED"/>
    <property type="match status" value="1"/>
</dbReference>
<reference evidence="4 5" key="1">
    <citation type="submission" date="2012-05" db="EMBL/GenBank/DDBJ databases">
        <title>Recombination and specialization in a pathogen metapopulation.</title>
        <authorList>
            <person name="Gardiner A."/>
            <person name="Kemen E."/>
            <person name="Schultz-Larsen T."/>
            <person name="MacLean D."/>
            <person name="Van Oosterhout C."/>
            <person name="Jones J.D.G."/>
        </authorList>
    </citation>
    <scope>NUCLEOTIDE SEQUENCE [LARGE SCALE GENOMIC DNA]</scope>
    <source>
        <strain evidence="4 5">Ac Nc2</strain>
    </source>
</reference>
<accession>A0A024G6R7</accession>
<dbReference type="AlphaFoldDB" id="A0A024G6R7"/>
<dbReference type="EMBL" id="CAIX01000035">
    <property type="protein sequence ID" value="CCI42566.1"/>
    <property type="molecule type" value="Genomic_DNA"/>
</dbReference>
<keyword evidence="2" id="KW-0732">Signal</keyword>
<proteinExistence type="inferred from homology"/>
<organism evidence="4 5">
    <name type="scientific">Albugo candida</name>
    <dbReference type="NCBI Taxonomy" id="65357"/>
    <lineage>
        <taxon>Eukaryota</taxon>
        <taxon>Sar</taxon>
        <taxon>Stramenopiles</taxon>
        <taxon>Oomycota</taxon>
        <taxon>Peronosporomycetes</taxon>
        <taxon>Albuginales</taxon>
        <taxon>Albuginaceae</taxon>
        <taxon>Albugo</taxon>
    </lineage>
</organism>
<evidence type="ECO:0000256" key="1">
    <source>
        <dbReference type="ARBA" id="ARBA00038097"/>
    </source>
</evidence>
<dbReference type="Gene3D" id="3.40.50.1820">
    <property type="entry name" value="alpha/beta hydrolase"/>
    <property type="match status" value="1"/>
</dbReference>
<evidence type="ECO:0000313" key="5">
    <source>
        <dbReference type="Proteomes" id="UP000053237"/>
    </source>
</evidence>
<gene>
    <name evidence="4" type="ORF">BN9_033500</name>
</gene>
<sequence>MRKFLKGSSAVLVLGLAATKGRYWDWVPATYEQLERAEKRILQRNIRVPFVISKVAQLGTVFIPCTGKNPQSEKVRDLVLVHGFAGGNALWAANLEELAKCFNVYAVEWIGVGRSDRPDFEHTTYDDADLFIVESLEKWRREMGLRKFCFCAHSMGAIFGTSYAIQHPERVERLVLVSPAGVPRPPSFEERKKKIQSHFMYRVADLAWRSGVTPMTITRAAGPYGPKLVQRILERRISLMPPNSAMRNGAIEIQELADYMYQNWALKASGERLIATHLAPGALAVRPLIDELTPKNIKMPITFIYGEYDWMDYHHGLEIIEKFQAQGLSASLHRVEDAGHLPFLDNPQHFNKIVIEALL</sequence>
<dbReference type="STRING" id="65357.A0A024G6R7"/>
<dbReference type="Pfam" id="PF00561">
    <property type="entry name" value="Abhydrolase_1"/>
    <property type="match status" value="1"/>
</dbReference>
<dbReference type="GO" id="GO:0006654">
    <property type="term" value="P:phosphatidic acid biosynthetic process"/>
    <property type="evidence" value="ECO:0007669"/>
    <property type="project" value="TreeGrafter"/>
</dbReference>
<comment type="similarity">
    <text evidence="1">Belongs to the peptidase S33 family. ABHD4/ABHD5 subfamily.</text>
</comment>
<evidence type="ECO:0000259" key="3">
    <source>
        <dbReference type="Pfam" id="PF00561"/>
    </source>
</evidence>
<dbReference type="InterPro" id="IPR029058">
    <property type="entry name" value="AB_hydrolase_fold"/>
</dbReference>
<dbReference type="SUPFAM" id="SSF53474">
    <property type="entry name" value="alpha/beta-Hydrolases"/>
    <property type="match status" value="1"/>
</dbReference>
<dbReference type="OrthoDB" id="7457040at2759"/>
<evidence type="ECO:0000256" key="2">
    <source>
        <dbReference type="SAM" id="SignalP"/>
    </source>
</evidence>
<dbReference type="GO" id="GO:0055088">
    <property type="term" value="P:lipid homeostasis"/>
    <property type="evidence" value="ECO:0007669"/>
    <property type="project" value="TreeGrafter"/>
</dbReference>